<dbReference type="PANTHER" id="PTHR48098">
    <property type="entry name" value="ENTEROCHELIN ESTERASE-RELATED"/>
    <property type="match status" value="1"/>
</dbReference>
<sequence>MEDTPMERGTIQASTFKSTELNEELELITYLPPSYSPLYKHHIVIIQDGRDYFNLGRLATTADKLYDEQAISNAIFVGIPYKDKYDRREKYHPNGKKNAAYIRFLAHEIIPFLDEQYPTYQMGYGRFLMGDSLGATVSLNAALMYPNTFGNVAMHSPFVNDELIEKVKNFPNPYLLKLYHIIGTDELEVETTNGQVQDFLTPNRKLNEVITERGFEYFYEEFDGNHMWRYWQPDIARTLQYMLVHI</sequence>
<evidence type="ECO:0000313" key="2">
    <source>
        <dbReference type="Proteomes" id="UP000095209"/>
    </source>
</evidence>
<gene>
    <name evidence="1" type="ORF">BFG57_04215</name>
</gene>
<dbReference type="EMBL" id="MJEH01000055">
    <property type="protein sequence ID" value="OEH91585.1"/>
    <property type="molecule type" value="Genomic_DNA"/>
</dbReference>
<dbReference type="InterPro" id="IPR000801">
    <property type="entry name" value="Esterase-like"/>
</dbReference>
<dbReference type="Proteomes" id="UP000095209">
    <property type="component" value="Unassembled WGS sequence"/>
</dbReference>
<dbReference type="PANTHER" id="PTHR48098:SF3">
    <property type="entry name" value="IRON(III) ENTEROBACTIN ESTERASE"/>
    <property type="match status" value="1"/>
</dbReference>
<reference evidence="1 2" key="1">
    <citation type="submission" date="2016-08" db="EMBL/GenBank/DDBJ databases">
        <title>Genome of Bacillus solimangrovi GH2-4.</title>
        <authorList>
            <person name="Lim S."/>
            <person name="Kim B.-C."/>
        </authorList>
    </citation>
    <scope>NUCLEOTIDE SEQUENCE [LARGE SCALE GENOMIC DNA]</scope>
    <source>
        <strain evidence="1 2">GH2-4</strain>
    </source>
</reference>
<dbReference type="InterPro" id="IPR029058">
    <property type="entry name" value="AB_hydrolase_fold"/>
</dbReference>
<comment type="caution">
    <text evidence="1">The sequence shown here is derived from an EMBL/GenBank/DDBJ whole genome shotgun (WGS) entry which is preliminary data.</text>
</comment>
<proteinExistence type="predicted"/>
<dbReference type="STRING" id="1305675.BFG57_04215"/>
<organism evidence="1 2">
    <name type="scientific">Bacillus solimangrovi</name>
    <dbReference type="NCBI Taxonomy" id="1305675"/>
    <lineage>
        <taxon>Bacteria</taxon>
        <taxon>Bacillati</taxon>
        <taxon>Bacillota</taxon>
        <taxon>Bacilli</taxon>
        <taxon>Bacillales</taxon>
        <taxon>Bacillaceae</taxon>
        <taxon>Bacillus</taxon>
    </lineage>
</organism>
<evidence type="ECO:0000313" key="1">
    <source>
        <dbReference type="EMBL" id="OEH91585.1"/>
    </source>
</evidence>
<evidence type="ECO:0008006" key="3">
    <source>
        <dbReference type="Google" id="ProtNLM"/>
    </source>
</evidence>
<accession>A0A1E5LBX9</accession>
<dbReference type="InterPro" id="IPR050583">
    <property type="entry name" value="Mycobacterial_A85_antigen"/>
</dbReference>
<dbReference type="Pfam" id="PF00756">
    <property type="entry name" value="Esterase"/>
    <property type="match status" value="1"/>
</dbReference>
<dbReference type="AlphaFoldDB" id="A0A1E5LBX9"/>
<dbReference type="SUPFAM" id="SSF53474">
    <property type="entry name" value="alpha/beta-Hydrolases"/>
    <property type="match status" value="1"/>
</dbReference>
<protein>
    <recommendedName>
        <fullName evidence="3">Enterochelin esterase</fullName>
    </recommendedName>
</protein>
<keyword evidence="2" id="KW-1185">Reference proteome</keyword>
<dbReference type="Gene3D" id="3.40.50.1820">
    <property type="entry name" value="alpha/beta hydrolase"/>
    <property type="match status" value="1"/>
</dbReference>
<name>A0A1E5LBX9_9BACI</name>